<feature type="transmembrane region" description="Helical" evidence="1">
    <location>
        <begin position="179"/>
        <end position="212"/>
    </location>
</feature>
<proteinExistence type="predicted"/>
<keyword evidence="3" id="KW-1185">Reference proteome</keyword>
<dbReference type="eggNOG" id="ENOG5033G6R">
    <property type="taxonomic scope" value="Bacteria"/>
</dbReference>
<dbReference type="AlphaFoldDB" id="K2N986"/>
<feature type="transmembrane region" description="Helical" evidence="1">
    <location>
        <begin position="20"/>
        <end position="40"/>
    </location>
</feature>
<keyword evidence="1" id="KW-1133">Transmembrane helix</keyword>
<dbReference type="OrthoDB" id="7993201at2"/>
<gene>
    <name evidence="2" type="ORF">NA8A_04555</name>
</gene>
<comment type="caution">
    <text evidence="2">The sequence shown here is derived from an EMBL/GenBank/DDBJ whole genome shotgun (WGS) entry which is preliminary data.</text>
</comment>
<evidence type="ECO:0008006" key="4">
    <source>
        <dbReference type="Google" id="ProtNLM"/>
    </source>
</evidence>
<reference evidence="2 3" key="1">
    <citation type="journal article" date="2012" name="J. Bacteriol.">
        <title>Genome Sequence of Nitratireductor indicus Type Strain C115.</title>
        <authorList>
            <person name="Lai Q."/>
            <person name="Li G."/>
            <person name="Yu Z."/>
            <person name="Shao Z."/>
        </authorList>
    </citation>
    <scope>NUCLEOTIDE SEQUENCE [LARGE SCALE GENOMIC DNA]</scope>
    <source>
        <strain evidence="2 3">C115</strain>
    </source>
</reference>
<feature type="transmembrane region" description="Helical" evidence="1">
    <location>
        <begin position="224"/>
        <end position="246"/>
    </location>
</feature>
<organism evidence="2 3">
    <name type="scientific">Nitratireductor indicus C115</name>
    <dbReference type="NCBI Taxonomy" id="1231190"/>
    <lineage>
        <taxon>Bacteria</taxon>
        <taxon>Pseudomonadati</taxon>
        <taxon>Pseudomonadota</taxon>
        <taxon>Alphaproteobacteria</taxon>
        <taxon>Hyphomicrobiales</taxon>
        <taxon>Phyllobacteriaceae</taxon>
        <taxon>Nitratireductor</taxon>
    </lineage>
</organism>
<evidence type="ECO:0000313" key="3">
    <source>
        <dbReference type="Proteomes" id="UP000007374"/>
    </source>
</evidence>
<keyword evidence="1" id="KW-0812">Transmembrane</keyword>
<dbReference type="PATRIC" id="fig|1231190.3.peg.953"/>
<dbReference type="STRING" id="721133.SAMN05216176_101398"/>
<feature type="transmembrane region" description="Helical" evidence="1">
    <location>
        <begin position="123"/>
        <end position="141"/>
    </location>
</feature>
<dbReference type="EMBL" id="AMSI01000002">
    <property type="protein sequence ID" value="EKF44053.1"/>
    <property type="molecule type" value="Genomic_DNA"/>
</dbReference>
<evidence type="ECO:0000256" key="1">
    <source>
        <dbReference type="SAM" id="Phobius"/>
    </source>
</evidence>
<feature type="transmembrane region" description="Helical" evidence="1">
    <location>
        <begin position="96"/>
        <end position="116"/>
    </location>
</feature>
<accession>K2N986</accession>
<name>K2N986_9HYPH</name>
<dbReference type="RefSeq" id="WP_009756187.1">
    <property type="nucleotide sequence ID" value="NZ_AMSI01000002.1"/>
</dbReference>
<feature type="transmembrane region" description="Helical" evidence="1">
    <location>
        <begin position="266"/>
        <end position="286"/>
    </location>
</feature>
<evidence type="ECO:0000313" key="2">
    <source>
        <dbReference type="EMBL" id="EKF44053.1"/>
    </source>
</evidence>
<protein>
    <recommendedName>
        <fullName evidence="4">Glycosyltransferase RgtA/B/C/D-like domain-containing protein</fullName>
    </recommendedName>
</protein>
<dbReference type="Proteomes" id="UP000007374">
    <property type="component" value="Unassembled WGS sequence"/>
</dbReference>
<sequence length="576" mass="63418">MADTAREEAAHKGTILFSPAFVLAVVALVLAAILLLPVNVPIGSMYWDLFIYFDAANRLFSGQIPATDFFAPVGPLGYYLFAGGLKLFAKAQPLLLVHWSLFVITAPLMALGLAEISRTSRKTAFAILVPFLIFAVLPFNTREFFPFPGSDGFGIYNRQVCQLLYALTVSLIYLRSQRLLFIAILAGMTALFLTKITGFAAGGLLCLFAFLAGRVTFKTALATAIGFLLVLCLLQLWNGFALNYIGDILALVALNEDSLAPRFLQAASLTFGIVLPATALILFLLYEDRTALIRDLRALGGLRPAAVARFLDRDAFWIGAVLTIGIFFETQNTGSQALIFLWPAILPALISLWKEHGPDRVFATAALLAAAAALPPVVNTAERAARTYVGAVKNVALPSRNLKTLGRVNMRPEILARAQKMLDFYADHRATYADFIRIQELPAYMFYSEFDFQAAHLMAIDRAITDIETLEAEKGVRFETILNLNFVNPFPWLLDRQAPEHVAIGADPTRAVPQPGEEALEAVRETDLILHPTCPLTTANADLLKLYEPAMRNHKRVELDKCFDAYVSPRLADLVE</sequence>
<keyword evidence="1" id="KW-0472">Membrane</keyword>